<organism evidence="1 2">
    <name type="scientific">Streptomyces phage Wakanda</name>
    <dbReference type="NCBI Taxonomy" id="2713267"/>
    <lineage>
        <taxon>Viruses</taxon>
        <taxon>Duplodnaviria</taxon>
        <taxon>Heunggongvirae</taxon>
        <taxon>Uroviricota</taxon>
        <taxon>Caudoviricetes</taxon>
        <taxon>Stanwilliamsviridae</taxon>
        <taxon>Loccivirinae</taxon>
        <taxon>Wakandavirus</taxon>
        <taxon>Wakandavirus wakanda</taxon>
    </lineage>
</organism>
<dbReference type="KEGG" id="vg:77927910"/>
<evidence type="ECO:0000313" key="2">
    <source>
        <dbReference type="Proteomes" id="UP000501266"/>
    </source>
</evidence>
<dbReference type="GeneID" id="77927910"/>
<dbReference type="InterPro" id="IPR048444">
    <property type="entry name" value="DNMK"/>
</dbReference>
<dbReference type="Proteomes" id="UP000501266">
    <property type="component" value="Segment"/>
</dbReference>
<dbReference type="Pfam" id="PF21448">
    <property type="entry name" value="DNMK"/>
    <property type="match status" value="1"/>
</dbReference>
<name>A0A6G8R1K5_9CAUD</name>
<dbReference type="RefSeq" id="YP_010652157.1">
    <property type="nucleotide sequence ID" value="NC_070785.1"/>
</dbReference>
<reference evidence="1 2" key="1">
    <citation type="submission" date="2020-02" db="EMBL/GenBank/DDBJ databases">
        <authorList>
            <person name="Bullock J.N."/>
            <person name="Barnes M.L."/>
            <person name="Kankolongo K.M."/>
            <person name="Dejene B.A."/>
            <person name="Lindsay P.E."/>
            <person name="Bhuiyan S."/>
            <person name="Nayek S."/>
            <person name="Hughes L.E."/>
            <person name="Garlena R.A."/>
            <person name="Russell D.A."/>
            <person name="Pope W.H."/>
            <person name="Jacobs-Sera D."/>
            <person name="Hatfull G.F."/>
        </authorList>
    </citation>
    <scope>NUCLEOTIDE SEQUENCE [LARGE SCALE GENOMIC DNA]</scope>
</reference>
<protein>
    <submittedName>
        <fullName evidence="1">Deoxynucleoside monophosphate kinase</fullName>
    </submittedName>
</protein>
<dbReference type="GO" id="GO:0016301">
    <property type="term" value="F:kinase activity"/>
    <property type="evidence" value="ECO:0007669"/>
    <property type="project" value="UniProtKB-KW"/>
</dbReference>
<keyword evidence="1" id="KW-0808">Transferase</keyword>
<dbReference type="Gene3D" id="3.40.50.300">
    <property type="entry name" value="P-loop containing nucleotide triphosphate hydrolases"/>
    <property type="match status" value="1"/>
</dbReference>
<keyword evidence="2" id="KW-1185">Reference proteome</keyword>
<accession>A0A6G8R1K5</accession>
<evidence type="ECO:0000313" key="1">
    <source>
        <dbReference type="EMBL" id="QIN94066.1"/>
    </source>
</evidence>
<gene>
    <name evidence="1" type="primary">74</name>
    <name evidence="1" type="ORF">SEA_WAKANDA_74</name>
</gene>
<sequence length="183" mass="20650">MKILGLAGYARSGKDTAGNALAELGWKRIAFADALREFSYKLNPLIMGEWGNVTQLRWIIDEYGWNGYKRTQWAEGIRDHLQILGTECGRELISQNIWVDATFNRMDPDTNYVISDLRFPNEASAILAHGGSLLRIVRPGVGPANGHKSETALDDWEFDAIVNGGTQEEFEEKVREYVSRFLV</sequence>
<keyword evidence="1" id="KW-0418">Kinase</keyword>
<dbReference type="InterPro" id="IPR027417">
    <property type="entry name" value="P-loop_NTPase"/>
</dbReference>
<proteinExistence type="predicted"/>
<dbReference type="SUPFAM" id="SSF52540">
    <property type="entry name" value="P-loop containing nucleoside triphosphate hydrolases"/>
    <property type="match status" value="1"/>
</dbReference>
<dbReference type="EMBL" id="MT024865">
    <property type="protein sequence ID" value="QIN94066.1"/>
    <property type="molecule type" value="Genomic_DNA"/>
</dbReference>